<keyword evidence="3" id="KW-0472">Membrane</keyword>
<keyword evidence="1" id="KW-0175">Coiled coil</keyword>
<name>A0A139BWB6_9PROT</name>
<protein>
    <submittedName>
        <fullName evidence="4">Uroporphyrin-III C-methyltransferase HemX</fullName>
    </submittedName>
</protein>
<feature type="coiled-coil region" evidence="1">
    <location>
        <begin position="82"/>
        <end position="123"/>
    </location>
</feature>
<dbReference type="Proteomes" id="UP000070578">
    <property type="component" value="Unassembled WGS sequence"/>
</dbReference>
<reference evidence="4 5" key="1">
    <citation type="submission" date="2016-02" db="EMBL/GenBank/DDBJ databases">
        <authorList>
            <person name="Wen L."/>
            <person name="He K."/>
            <person name="Yang H."/>
        </authorList>
    </citation>
    <scope>NUCLEOTIDE SEQUENCE [LARGE SCALE GENOMIC DNA]</scope>
    <source>
        <strain evidence="4">ShG14-8</strain>
    </source>
</reference>
<dbReference type="GO" id="GO:0008168">
    <property type="term" value="F:methyltransferase activity"/>
    <property type="evidence" value="ECO:0007669"/>
    <property type="project" value="UniProtKB-KW"/>
</dbReference>
<evidence type="ECO:0000313" key="4">
    <source>
        <dbReference type="EMBL" id="KXS33281.1"/>
    </source>
</evidence>
<keyword evidence="4" id="KW-0808">Transferase</keyword>
<gene>
    <name evidence="4" type="ORF">AWT59_0584</name>
</gene>
<organism evidence="4 5">
    <name type="scientific">Candidatus Gallionella acididurans</name>
    <dbReference type="NCBI Taxonomy" id="1796491"/>
    <lineage>
        <taxon>Bacteria</taxon>
        <taxon>Pseudomonadati</taxon>
        <taxon>Pseudomonadota</taxon>
        <taxon>Betaproteobacteria</taxon>
        <taxon>Nitrosomonadales</taxon>
        <taxon>Gallionellaceae</taxon>
        <taxon>Gallionella</taxon>
    </lineage>
</organism>
<comment type="caution">
    <text evidence="4">The sequence shown here is derived from an EMBL/GenBank/DDBJ whole genome shotgun (WGS) entry which is preliminary data.</text>
</comment>
<evidence type="ECO:0000256" key="2">
    <source>
        <dbReference type="SAM" id="MobiDB-lite"/>
    </source>
</evidence>
<reference evidence="4 5" key="2">
    <citation type="submission" date="2016-03" db="EMBL/GenBank/DDBJ databases">
        <title>New uncultured bacterium of the family Gallionellaceae from acid mine drainage: description and reconstruction of genome based on metagenomic analysis of microbial community.</title>
        <authorList>
            <person name="Kadnikov V."/>
            <person name="Ivasenko D."/>
            <person name="Beletsky A."/>
            <person name="Mardanov A."/>
            <person name="Danilova E."/>
            <person name="Pimenov N."/>
            <person name="Karnachuk O."/>
            <person name="Ravin N."/>
        </authorList>
    </citation>
    <scope>NUCLEOTIDE SEQUENCE [LARGE SCALE GENOMIC DNA]</scope>
    <source>
        <strain evidence="4">ShG14-8</strain>
    </source>
</reference>
<feature type="transmembrane region" description="Helical" evidence="3">
    <location>
        <begin position="29"/>
        <end position="51"/>
    </location>
</feature>
<evidence type="ECO:0000313" key="5">
    <source>
        <dbReference type="Proteomes" id="UP000070578"/>
    </source>
</evidence>
<feature type="compositionally biased region" description="Polar residues" evidence="2">
    <location>
        <begin position="1"/>
        <end position="10"/>
    </location>
</feature>
<dbReference type="EMBL" id="LSLI01000008">
    <property type="protein sequence ID" value="KXS33281.1"/>
    <property type="molecule type" value="Genomic_DNA"/>
</dbReference>
<feature type="region of interest" description="Disordered" evidence="2">
    <location>
        <begin position="1"/>
        <end position="22"/>
    </location>
</feature>
<dbReference type="Pfam" id="PF04375">
    <property type="entry name" value="HemX"/>
    <property type="match status" value="1"/>
</dbReference>
<keyword evidence="3" id="KW-1133">Transmembrane helix</keyword>
<dbReference type="PANTHER" id="PTHR38043">
    <property type="entry name" value="PROTEIN HEMX"/>
    <property type="match status" value="1"/>
</dbReference>
<proteinExistence type="predicted"/>
<keyword evidence="4" id="KW-0489">Methyltransferase</keyword>
<dbReference type="AlphaFoldDB" id="A0A139BWB6"/>
<dbReference type="GO" id="GO:0032259">
    <property type="term" value="P:methylation"/>
    <property type="evidence" value="ECO:0007669"/>
    <property type="project" value="UniProtKB-KW"/>
</dbReference>
<evidence type="ECO:0000256" key="1">
    <source>
        <dbReference type="SAM" id="Coils"/>
    </source>
</evidence>
<dbReference type="InterPro" id="IPR007470">
    <property type="entry name" value="HemX"/>
</dbReference>
<accession>A0A139BWB6</accession>
<keyword evidence="3" id="KW-0812">Transmembrane</keyword>
<sequence length="371" mass="42363">MTAHNTQQPNREPEPDADQVQKPAAAGMFARISLTQLTLSVLVLIFLWQWLDAHREISAMQQQLAAKFAEMDGNGKARQIMLEQDQEQVRELFAKVTTLETNYAEAQNQQASLKALYNDLSANRDKTVLAEIEQLLLIAEQQLQLSGNVKAALIAMQSADDRLKRLNRATLNGLRNTLGEDMDKLRALPNVDITGINGQLNNLIGAVDQLQLVYQQHVANEDEARAAPPKDETSWQKLLREIWQEMKQLVRIENTGNAEIPLLPPDQEFYLRENLKLHLLAARFDLLSRDENGFRQELKTAQTWTERYFDGKTNRSARMLDELKKLAASKINVELPDISSSLQMVRNYRLSRENEPKARFEERPGEPKAQR</sequence>
<dbReference type="PANTHER" id="PTHR38043:SF1">
    <property type="entry name" value="PROTEIN HEMX"/>
    <property type="match status" value="1"/>
</dbReference>
<evidence type="ECO:0000256" key="3">
    <source>
        <dbReference type="SAM" id="Phobius"/>
    </source>
</evidence>